<dbReference type="SUPFAM" id="SSF56112">
    <property type="entry name" value="Protein kinase-like (PK-like)"/>
    <property type="match status" value="1"/>
</dbReference>
<evidence type="ECO:0000259" key="4">
    <source>
        <dbReference type="PROSITE" id="PS50011"/>
    </source>
</evidence>
<feature type="region of interest" description="Disordered" evidence="3">
    <location>
        <begin position="332"/>
        <end position="354"/>
    </location>
</feature>
<organism evidence="5 6">
    <name type="scientific">Heterodermia speciosa</name>
    <dbReference type="NCBI Taxonomy" id="116794"/>
    <lineage>
        <taxon>Eukaryota</taxon>
        <taxon>Fungi</taxon>
        <taxon>Dikarya</taxon>
        <taxon>Ascomycota</taxon>
        <taxon>Pezizomycotina</taxon>
        <taxon>Lecanoromycetes</taxon>
        <taxon>OSLEUM clade</taxon>
        <taxon>Lecanoromycetidae</taxon>
        <taxon>Caliciales</taxon>
        <taxon>Physciaceae</taxon>
        <taxon>Heterodermia</taxon>
    </lineage>
</organism>
<keyword evidence="6" id="KW-1185">Reference proteome</keyword>
<evidence type="ECO:0000313" key="6">
    <source>
        <dbReference type="Proteomes" id="UP000664521"/>
    </source>
</evidence>
<feature type="domain" description="Protein kinase" evidence="4">
    <location>
        <begin position="59"/>
        <end position="319"/>
    </location>
</feature>
<sequence length="354" mass="39906">MSHPKRSSLPATTTINCFSCSTRLSAADTDTYSQIRPMDQLQLQPQPSVVVRVVTCFGVSRGEFISHGSAGVVFTVNQDIVVKTASRFDSHPPGYAEEEEYSLRRIREESAVFDILAKEENWHPNIVRCFLHTSDYIFMERAQEDMYGHVTRNHPLSQHSIYTFLDGIMNAVCWLERLGIIHGDLRPPNILIGYKGQVKLCDFDNICRLGDYIQVGNDPYYEEKEPGDFGVADGRSEQAAIGCCAYFMSTGTEPEDRSYDTSHLSMLGVIIHKSWKKEYSSIKAMSEELMATISQETPAVSHSIQNVQEDISTARHEELVIQCRQYLSLNNLPSHPPPTDMSNLVQPSDPITFK</sequence>
<dbReference type="EMBL" id="CAJPDS010000151">
    <property type="protein sequence ID" value="CAF9940329.1"/>
    <property type="molecule type" value="Genomic_DNA"/>
</dbReference>
<dbReference type="InterPro" id="IPR000719">
    <property type="entry name" value="Prot_kinase_dom"/>
</dbReference>
<dbReference type="InterPro" id="IPR011009">
    <property type="entry name" value="Kinase-like_dom_sf"/>
</dbReference>
<evidence type="ECO:0000256" key="1">
    <source>
        <dbReference type="ARBA" id="ARBA00004623"/>
    </source>
</evidence>
<evidence type="ECO:0000256" key="3">
    <source>
        <dbReference type="SAM" id="MobiDB-lite"/>
    </source>
</evidence>
<proteinExistence type="predicted"/>
<protein>
    <recommendedName>
        <fullName evidence="2">Autophagy-related protein 1</fullName>
    </recommendedName>
</protein>
<dbReference type="Proteomes" id="UP000664521">
    <property type="component" value="Unassembled WGS sequence"/>
</dbReference>
<dbReference type="GO" id="GO:0004674">
    <property type="term" value="F:protein serine/threonine kinase activity"/>
    <property type="evidence" value="ECO:0007669"/>
    <property type="project" value="InterPro"/>
</dbReference>
<dbReference type="GO" id="GO:0010506">
    <property type="term" value="P:regulation of autophagy"/>
    <property type="evidence" value="ECO:0007669"/>
    <property type="project" value="InterPro"/>
</dbReference>
<evidence type="ECO:0000313" key="5">
    <source>
        <dbReference type="EMBL" id="CAF9940329.1"/>
    </source>
</evidence>
<dbReference type="SMART" id="SM00220">
    <property type="entry name" value="S_TKc"/>
    <property type="match status" value="1"/>
</dbReference>
<dbReference type="PANTHER" id="PTHR24348">
    <property type="entry name" value="SERINE/THREONINE-PROTEIN KINASE UNC-51-RELATED"/>
    <property type="match status" value="1"/>
</dbReference>
<comment type="caution">
    <text evidence="5">The sequence shown here is derived from an EMBL/GenBank/DDBJ whole genome shotgun (WGS) entry which is preliminary data.</text>
</comment>
<dbReference type="Pfam" id="PF00069">
    <property type="entry name" value="Pkinase"/>
    <property type="match status" value="1"/>
</dbReference>
<dbReference type="GO" id="GO:0005524">
    <property type="term" value="F:ATP binding"/>
    <property type="evidence" value="ECO:0007669"/>
    <property type="project" value="InterPro"/>
</dbReference>
<dbReference type="PANTHER" id="PTHR24348:SF68">
    <property type="entry name" value="SERINE_THREONINE-PROTEIN KINASE ATG1C"/>
    <property type="match status" value="1"/>
</dbReference>
<dbReference type="OrthoDB" id="4062651at2759"/>
<dbReference type="AlphaFoldDB" id="A0A8H3J438"/>
<dbReference type="GO" id="GO:0034045">
    <property type="term" value="C:phagophore assembly site membrane"/>
    <property type="evidence" value="ECO:0007669"/>
    <property type="project" value="UniProtKB-SubCell"/>
</dbReference>
<reference evidence="5" key="1">
    <citation type="submission" date="2021-03" db="EMBL/GenBank/DDBJ databases">
        <authorList>
            <person name="Tagirdzhanova G."/>
        </authorList>
    </citation>
    <scope>NUCLEOTIDE SEQUENCE</scope>
</reference>
<evidence type="ECO:0000256" key="2">
    <source>
        <dbReference type="ARBA" id="ARBA00030237"/>
    </source>
</evidence>
<dbReference type="Gene3D" id="1.10.510.10">
    <property type="entry name" value="Transferase(Phosphotransferase) domain 1"/>
    <property type="match status" value="1"/>
</dbReference>
<accession>A0A8H3J438</accession>
<dbReference type="PROSITE" id="PS50011">
    <property type="entry name" value="PROTEIN_KINASE_DOM"/>
    <property type="match status" value="1"/>
</dbReference>
<dbReference type="InterPro" id="IPR045269">
    <property type="entry name" value="Atg1-like"/>
</dbReference>
<comment type="subcellular location">
    <subcellularLocation>
        <location evidence="1">Preautophagosomal structure membrane</location>
        <topology evidence="1">Peripheral membrane protein</topology>
    </subcellularLocation>
</comment>
<name>A0A8H3J438_9LECA</name>
<gene>
    <name evidence="5" type="ORF">HETSPECPRED_002381</name>
</gene>